<dbReference type="SMART" id="SM01321">
    <property type="entry name" value="Y1_Tnp"/>
    <property type="match status" value="1"/>
</dbReference>
<protein>
    <submittedName>
        <fullName evidence="2">IS200/IS605 family transposase</fullName>
    </submittedName>
</protein>
<comment type="caution">
    <text evidence="2">The sequence shown here is derived from an EMBL/GenBank/DDBJ whole genome shotgun (WGS) entry which is preliminary data.</text>
</comment>
<dbReference type="Gene3D" id="3.30.70.1290">
    <property type="entry name" value="Transposase IS200-like"/>
    <property type="match status" value="1"/>
</dbReference>
<dbReference type="GO" id="GO:0006313">
    <property type="term" value="P:DNA transposition"/>
    <property type="evidence" value="ECO:0007669"/>
    <property type="project" value="InterPro"/>
</dbReference>
<sequence>MGSEYDWRTGRTCRYKLHYHLVFTPKYRRSVFTDAMLTRLEAVLRETCEQMDGELFEFNGEGDHVHLLASCPPKTALSNFIGKLKGKSAYVLRNEFWPEIQNKLWGNQFWSPSYCVVSCGGAPLELVAQYIQDQQRPIDAQAAEQSARRRKTNGS</sequence>
<dbReference type="AlphaFoldDB" id="A0A7Y0RF43"/>
<reference evidence="2 3" key="1">
    <citation type="submission" date="2020-04" db="EMBL/GenBank/DDBJ databases">
        <title>Marinobacter oceani sp. nov., isolated from marine solar saltern.</title>
        <authorList>
            <person name="Chen X.-Y."/>
        </authorList>
    </citation>
    <scope>NUCLEOTIDE SEQUENCE [LARGE SCALE GENOMIC DNA]</scope>
    <source>
        <strain evidence="2 3">W62</strain>
    </source>
</reference>
<dbReference type="InterPro" id="IPR036515">
    <property type="entry name" value="Transposase_17_sf"/>
</dbReference>
<accession>A0A7Y0RF43</accession>
<dbReference type="GO" id="GO:0004803">
    <property type="term" value="F:transposase activity"/>
    <property type="evidence" value="ECO:0007669"/>
    <property type="project" value="InterPro"/>
</dbReference>
<proteinExistence type="predicted"/>
<name>A0A7Y0RF43_9GAMM</name>
<feature type="domain" description="Transposase IS200-like" evidence="1">
    <location>
        <begin position="14"/>
        <end position="134"/>
    </location>
</feature>
<dbReference type="Proteomes" id="UP000567186">
    <property type="component" value="Unassembled WGS sequence"/>
</dbReference>
<dbReference type="SUPFAM" id="SSF143422">
    <property type="entry name" value="Transposase IS200-like"/>
    <property type="match status" value="1"/>
</dbReference>
<dbReference type="OrthoDB" id="9798161at2"/>
<dbReference type="Pfam" id="PF01797">
    <property type="entry name" value="Y1_Tnp"/>
    <property type="match status" value="1"/>
</dbReference>
<dbReference type="EMBL" id="JABCKY010000008">
    <property type="protein sequence ID" value="NMT65107.1"/>
    <property type="molecule type" value="Genomic_DNA"/>
</dbReference>
<keyword evidence="3" id="KW-1185">Reference proteome</keyword>
<evidence type="ECO:0000313" key="2">
    <source>
        <dbReference type="EMBL" id="NMT65107.1"/>
    </source>
</evidence>
<dbReference type="NCBIfam" id="NF033573">
    <property type="entry name" value="transpos_IS200"/>
    <property type="match status" value="1"/>
</dbReference>
<gene>
    <name evidence="2" type="primary">tnpA</name>
    <name evidence="2" type="ORF">HIU99_16110</name>
</gene>
<organism evidence="2 3">
    <name type="scientific">Marinobacter orientalis</name>
    <dbReference type="NCBI Taxonomy" id="1928859"/>
    <lineage>
        <taxon>Bacteria</taxon>
        <taxon>Pseudomonadati</taxon>
        <taxon>Pseudomonadota</taxon>
        <taxon>Gammaproteobacteria</taxon>
        <taxon>Pseudomonadales</taxon>
        <taxon>Marinobacteraceae</taxon>
        <taxon>Marinobacter</taxon>
    </lineage>
</organism>
<dbReference type="InterPro" id="IPR002686">
    <property type="entry name" value="Transposase_17"/>
</dbReference>
<dbReference type="PANTHER" id="PTHR33360:SF2">
    <property type="entry name" value="TRANSPOSASE FOR INSERTION SEQUENCE ELEMENT IS200"/>
    <property type="match status" value="1"/>
</dbReference>
<evidence type="ECO:0000313" key="3">
    <source>
        <dbReference type="Proteomes" id="UP000567186"/>
    </source>
</evidence>
<evidence type="ECO:0000259" key="1">
    <source>
        <dbReference type="SMART" id="SM01321"/>
    </source>
</evidence>
<dbReference type="RefSeq" id="WP_135955691.1">
    <property type="nucleotide sequence ID" value="NZ_JABCKY010000008.1"/>
</dbReference>
<dbReference type="GO" id="GO:0003677">
    <property type="term" value="F:DNA binding"/>
    <property type="evidence" value="ECO:0007669"/>
    <property type="project" value="InterPro"/>
</dbReference>
<dbReference type="PANTHER" id="PTHR33360">
    <property type="entry name" value="TRANSPOSASE FOR INSERTION SEQUENCE ELEMENT IS200"/>
    <property type="match status" value="1"/>
</dbReference>